<evidence type="ECO:0000313" key="6">
    <source>
        <dbReference type="Proteomes" id="UP000574717"/>
    </source>
</evidence>
<evidence type="ECO:0000313" key="4">
    <source>
        <dbReference type="EMBL" id="GFP39133.1"/>
    </source>
</evidence>
<comment type="caution">
    <text evidence="2">The sequence shown here is derived from an EMBL/GenBank/DDBJ whole genome shotgun (WGS) entry which is preliminary data.</text>
</comment>
<dbReference type="AlphaFoldDB" id="A0A6V8NEF4"/>
<evidence type="ECO:0000313" key="7">
    <source>
        <dbReference type="Proteomes" id="UP000588083"/>
    </source>
</evidence>
<dbReference type="Pfam" id="PF01637">
    <property type="entry name" value="ATPase_2"/>
    <property type="match status" value="1"/>
</dbReference>
<dbReference type="Gene3D" id="3.40.50.300">
    <property type="entry name" value="P-loop containing nucleotide triphosphate hydrolases"/>
    <property type="match status" value="1"/>
</dbReference>
<reference evidence="5 6" key="1">
    <citation type="journal article" date="2020" name="Front. Microbiol.">
        <title>Single-cell genomics of novel Actinobacteria with the Wood-Ljungdahl pathway discovered in a serpentinizing system.</title>
        <authorList>
            <person name="Merino N."/>
            <person name="Kawai M."/>
            <person name="Boyd E.S."/>
            <person name="Colman D.R."/>
            <person name="McGlynn S.E."/>
            <person name="Nealson K.H."/>
            <person name="Kurokawa K."/>
            <person name="Hongoh Y."/>
        </authorList>
    </citation>
    <scope>NUCLEOTIDE SEQUENCE [LARGE SCALE GENOMIC DNA]</scope>
    <source>
        <strain evidence="2 6">S03</strain>
        <strain evidence="3 7">S34</strain>
        <strain evidence="4 5">S47</strain>
    </source>
</reference>
<proteinExistence type="predicted"/>
<dbReference type="Proteomes" id="UP000569018">
    <property type="component" value="Unassembled WGS sequence"/>
</dbReference>
<organism evidence="2 6">
    <name type="scientific">Candidatus Hakubella thermalkaliphila</name>
    <dbReference type="NCBI Taxonomy" id="2754717"/>
    <lineage>
        <taxon>Bacteria</taxon>
        <taxon>Bacillati</taxon>
        <taxon>Actinomycetota</taxon>
        <taxon>Actinomycetota incertae sedis</taxon>
        <taxon>Candidatus Hakubellales</taxon>
        <taxon>Candidatus Hakubellaceae</taxon>
        <taxon>Candidatus Hakubella</taxon>
    </lineage>
</organism>
<keyword evidence="7" id="KW-1185">Reference proteome</keyword>
<evidence type="ECO:0000313" key="2">
    <source>
        <dbReference type="EMBL" id="GFP18558.1"/>
    </source>
</evidence>
<sequence>MKNPFKYGEVVIGEDFADRQKELEELVRDLRDGQRIFLISPRRYGKTSLIMNALMKLKEEGLSTIYLDLYKAPSLRQFLEQYASQIAQAAESKLEKAVKVVREILPGIRPNISIAPDGTPSISIDYVVQDQELWKLQEEVYNTPEKLAARKGRQFVVVFDEFQEIANLDGEKIEKAMRASFQHHKRVAYLFAGSKRHLIYDMISDQNRAFYKMGKVMALPKIPREEFSQFLQDRFKKGNFTLENGVMEDILEVTEEYPYNTQFLCHAIWNFCLEEKVVKREAVDTVLNKILERESPIFLALWDGLSVHQRQVLQAIATGGGEKVFSKDFLQQYHLGALSSVQTSIRLLRRKDLLDKEGNIFCITDVFFKEWVKRKMV</sequence>
<dbReference type="EMBL" id="BLSD01000033">
    <property type="protein sequence ID" value="GFP39133.1"/>
    <property type="molecule type" value="Genomic_DNA"/>
</dbReference>
<dbReference type="InterPro" id="IPR011579">
    <property type="entry name" value="ATPase_dom"/>
</dbReference>
<dbReference type="Proteomes" id="UP000588083">
    <property type="component" value="Unassembled WGS sequence"/>
</dbReference>
<evidence type="ECO:0000259" key="1">
    <source>
        <dbReference type="Pfam" id="PF01637"/>
    </source>
</evidence>
<name>A0A6V8NEF4_9ACTN</name>
<dbReference type="SUPFAM" id="SSF52540">
    <property type="entry name" value="P-loop containing nucleoside triphosphate hydrolases"/>
    <property type="match status" value="1"/>
</dbReference>
<evidence type="ECO:0000313" key="5">
    <source>
        <dbReference type="Proteomes" id="UP000569018"/>
    </source>
</evidence>
<dbReference type="RefSeq" id="WP_176235570.1">
    <property type="nucleotide sequence ID" value="NZ_BLRU01000002.1"/>
</dbReference>
<dbReference type="Proteomes" id="UP000574717">
    <property type="component" value="Unassembled WGS sequence"/>
</dbReference>
<dbReference type="EMBL" id="BLRU01000002">
    <property type="protein sequence ID" value="GFP18558.1"/>
    <property type="molecule type" value="Genomic_DNA"/>
</dbReference>
<dbReference type="GO" id="GO:0005524">
    <property type="term" value="F:ATP binding"/>
    <property type="evidence" value="ECO:0007669"/>
    <property type="project" value="InterPro"/>
</dbReference>
<gene>
    <name evidence="2" type="ORF">HKBW3S03_00063</name>
    <name evidence="3" type="ORF">HKBW3S34_00943</name>
    <name evidence="4" type="ORF">HKBW3S47_00833</name>
</gene>
<feature type="domain" description="ATPase" evidence="1">
    <location>
        <begin position="16"/>
        <end position="201"/>
    </location>
</feature>
<dbReference type="EMBL" id="BLRZ01000036">
    <property type="protein sequence ID" value="GFP30023.1"/>
    <property type="molecule type" value="Genomic_DNA"/>
</dbReference>
<dbReference type="PANTHER" id="PTHR34301">
    <property type="entry name" value="DNA-BINDING PROTEIN-RELATED"/>
    <property type="match status" value="1"/>
</dbReference>
<dbReference type="PANTHER" id="PTHR34301:SF8">
    <property type="entry name" value="ATPASE DOMAIN-CONTAINING PROTEIN"/>
    <property type="match status" value="1"/>
</dbReference>
<evidence type="ECO:0000313" key="3">
    <source>
        <dbReference type="EMBL" id="GFP30023.1"/>
    </source>
</evidence>
<dbReference type="InterPro" id="IPR027417">
    <property type="entry name" value="P-loop_NTPase"/>
</dbReference>
<protein>
    <recommendedName>
        <fullName evidence="1">ATPase domain-containing protein</fullName>
    </recommendedName>
</protein>
<accession>A0A6V8NEF4</accession>